<organism evidence="2">
    <name type="scientific">Gaeumannomyces tritici (strain R3-111a-1)</name>
    <name type="common">Wheat and barley take-all root rot fungus</name>
    <name type="synonym">Gaeumannomyces graminis var. tritici</name>
    <dbReference type="NCBI Taxonomy" id="644352"/>
    <lineage>
        <taxon>Eukaryota</taxon>
        <taxon>Fungi</taxon>
        <taxon>Dikarya</taxon>
        <taxon>Ascomycota</taxon>
        <taxon>Pezizomycotina</taxon>
        <taxon>Sordariomycetes</taxon>
        <taxon>Sordariomycetidae</taxon>
        <taxon>Magnaporthales</taxon>
        <taxon>Magnaporthaceae</taxon>
        <taxon>Gaeumannomyces</taxon>
    </lineage>
</organism>
<feature type="compositionally biased region" description="Polar residues" evidence="1">
    <location>
        <begin position="469"/>
        <end position="500"/>
    </location>
</feature>
<feature type="compositionally biased region" description="Basic and acidic residues" evidence="1">
    <location>
        <begin position="718"/>
        <end position="732"/>
    </location>
</feature>
<feature type="region of interest" description="Disordered" evidence="1">
    <location>
        <begin position="718"/>
        <end position="785"/>
    </location>
</feature>
<feature type="compositionally biased region" description="Basic and acidic residues" evidence="1">
    <location>
        <begin position="56"/>
        <end position="65"/>
    </location>
</feature>
<accession>J3NSJ4</accession>
<feature type="region of interest" description="Disordered" evidence="1">
    <location>
        <begin position="1"/>
        <end position="106"/>
    </location>
</feature>
<dbReference type="RefSeq" id="XP_009220302.1">
    <property type="nucleotide sequence ID" value="XM_009222038.1"/>
</dbReference>
<dbReference type="Proteomes" id="UP000006039">
    <property type="component" value="Unassembled WGS sequence"/>
</dbReference>
<reference evidence="4" key="1">
    <citation type="submission" date="2010-07" db="EMBL/GenBank/DDBJ databases">
        <title>The genome sequence of Gaeumannomyces graminis var. tritici strain R3-111a-1.</title>
        <authorList>
            <consortium name="The Broad Institute Genome Sequencing Platform"/>
            <person name="Ma L.-J."/>
            <person name="Dead R."/>
            <person name="Young S."/>
            <person name="Zeng Q."/>
            <person name="Koehrsen M."/>
            <person name="Alvarado L."/>
            <person name="Berlin A."/>
            <person name="Chapman S.B."/>
            <person name="Chen Z."/>
            <person name="Freedman E."/>
            <person name="Gellesch M."/>
            <person name="Goldberg J."/>
            <person name="Griggs A."/>
            <person name="Gujja S."/>
            <person name="Heilman E.R."/>
            <person name="Heiman D."/>
            <person name="Hepburn T."/>
            <person name="Howarth C."/>
            <person name="Jen D."/>
            <person name="Larson L."/>
            <person name="Mehta T."/>
            <person name="Neiman D."/>
            <person name="Pearson M."/>
            <person name="Roberts A."/>
            <person name="Saif S."/>
            <person name="Shea T."/>
            <person name="Shenoy N."/>
            <person name="Sisk P."/>
            <person name="Stolte C."/>
            <person name="Sykes S."/>
            <person name="Walk T."/>
            <person name="White J."/>
            <person name="Yandava C."/>
            <person name="Haas B."/>
            <person name="Nusbaum C."/>
            <person name="Birren B."/>
        </authorList>
    </citation>
    <scope>NUCLEOTIDE SEQUENCE [LARGE SCALE GENOMIC DNA]</scope>
    <source>
        <strain evidence="4">R3-111a-1</strain>
    </source>
</reference>
<feature type="compositionally biased region" description="Basic and acidic residues" evidence="1">
    <location>
        <begin position="761"/>
        <end position="785"/>
    </location>
</feature>
<proteinExistence type="predicted"/>
<dbReference type="HOGENOM" id="CLU_357159_0_0_1"/>
<reference evidence="2" key="3">
    <citation type="submission" date="2010-09" db="EMBL/GenBank/DDBJ databases">
        <title>Annotation of Gaeumannomyces graminis var. tritici R3-111a-1.</title>
        <authorList>
            <consortium name="The Broad Institute Genome Sequencing Platform"/>
            <person name="Ma L.-J."/>
            <person name="Dead R."/>
            <person name="Young S.K."/>
            <person name="Zeng Q."/>
            <person name="Gargeya S."/>
            <person name="Fitzgerald M."/>
            <person name="Haas B."/>
            <person name="Abouelleil A."/>
            <person name="Alvarado L."/>
            <person name="Arachchi H.M."/>
            <person name="Berlin A."/>
            <person name="Brown A."/>
            <person name="Chapman S.B."/>
            <person name="Chen Z."/>
            <person name="Dunbar C."/>
            <person name="Freedman E."/>
            <person name="Gearin G."/>
            <person name="Gellesch M."/>
            <person name="Goldberg J."/>
            <person name="Griggs A."/>
            <person name="Gujja S."/>
            <person name="Heiman D."/>
            <person name="Howarth C."/>
            <person name="Larson L."/>
            <person name="Lui A."/>
            <person name="MacDonald P.J.P."/>
            <person name="Mehta T."/>
            <person name="Montmayeur A."/>
            <person name="Murphy C."/>
            <person name="Neiman D."/>
            <person name="Pearson M."/>
            <person name="Priest M."/>
            <person name="Roberts A."/>
            <person name="Saif S."/>
            <person name="Shea T."/>
            <person name="Shenoy N."/>
            <person name="Sisk P."/>
            <person name="Stolte C."/>
            <person name="Sykes S."/>
            <person name="Yandava C."/>
            <person name="Wortman J."/>
            <person name="Nusbaum C."/>
            <person name="Birren B."/>
        </authorList>
    </citation>
    <scope>NUCLEOTIDE SEQUENCE</scope>
    <source>
        <strain evidence="2">R3-111a-1</strain>
    </source>
</reference>
<dbReference type="EMBL" id="GL385396">
    <property type="protein sequence ID" value="EJT79157.1"/>
    <property type="molecule type" value="Genomic_DNA"/>
</dbReference>
<reference evidence="2" key="2">
    <citation type="submission" date="2010-07" db="EMBL/GenBank/DDBJ databases">
        <authorList>
            <consortium name="The Broad Institute Genome Sequencing Platform"/>
            <consortium name="Broad Institute Genome Sequencing Center for Infectious Disease"/>
            <person name="Ma L.-J."/>
            <person name="Dead R."/>
            <person name="Young S."/>
            <person name="Zeng Q."/>
            <person name="Koehrsen M."/>
            <person name="Alvarado L."/>
            <person name="Berlin A."/>
            <person name="Chapman S.B."/>
            <person name="Chen Z."/>
            <person name="Freedman E."/>
            <person name="Gellesch M."/>
            <person name="Goldberg J."/>
            <person name="Griggs A."/>
            <person name="Gujja S."/>
            <person name="Heilman E.R."/>
            <person name="Heiman D."/>
            <person name="Hepburn T."/>
            <person name="Howarth C."/>
            <person name="Jen D."/>
            <person name="Larson L."/>
            <person name="Mehta T."/>
            <person name="Neiman D."/>
            <person name="Pearson M."/>
            <person name="Roberts A."/>
            <person name="Saif S."/>
            <person name="Shea T."/>
            <person name="Shenoy N."/>
            <person name="Sisk P."/>
            <person name="Stolte C."/>
            <person name="Sykes S."/>
            <person name="Walk T."/>
            <person name="White J."/>
            <person name="Yandava C."/>
            <person name="Haas B."/>
            <person name="Nusbaum C."/>
            <person name="Birren B."/>
        </authorList>
    </citation>
    <scope>NUCLEOTIDE SEQUENCE</scope>
    <source>
        <strain evidence="2">R3-111a-1</strain>
    </source>
</reference>
<dbReference type="AlphaFoldDB" id="J3NSJ4"/>
<dbReference type="OrthoDB" id="5398572at2759"/>
<evidence type="ECO:0000256" key="1">
    <source>
        <dbReference type="SAM" id="MobiDB-lite"/>
    </source>
</evidence>
<feature type="region of interest" description="Disordered" evidence="1">
    <location>
        <begin position="464"/>
        <end position="578"/>
    </location>
</feature>
<name>J3NSJ4_GAET3</name>
<reference evidence="3" key="4">
    <citation type="journal article" date="2015" name="G3 (Bethesda)">
        <title>Genome sequences of three phytopathogenic species of the Magnaporthaceae family of fungi.</title>
        <authorList>
            <person name="Okagaki L.H."/>
            <person name="Nunes C.C."/>
            <person name="Sailsbery J."/>
            <person name="Clay B."/>
            <person name="Brown D."/>
            <person name="John T."/>
            <person name="Oh Y."/>
            <person name="Young N."/>
            <person name="Fitzgerald M."/>
            <person name="Haas B.J."/>
            <person name="Zeng Q."/>
            <person name="Young S."/>
            <person name="Adiconis X."/>
            <person name="Fan L."/>
            <person name="Levin J.Z."/>
            <person name="Mitchell T.K."/>
            <person name="Okubara P.A."/>
            <person name="Farman M.L."/>
            <person name="Kohn L.M."/>
            <person name="Birren B."/>
            <person name="Ma L.-J."/>
            <person name="Dean R.A."/>
        </authorList>
    </citation>
    <scope>NUCLEOTIDE SEQUENCE</scope>
    <source>
        <strain evidence="3">R3-111a-1</strain>
    </source>
</reference>
<dbReference type="eggNOG" id="ENOG502SFIP">
    <property type="taxonomic scope" value="Eukaryota"/>
</dbReference>
<feature type="compositionally biased region" description="Low complexity" evidence="1">
    <location>
        <begin position="46"/>
        <end position="55"/>
    </location>
</feature>
<dbReference type="STRING" id="644352.J3NSJ4"/>
<evidence type="ECO:0000313" key="3">
    <source>
        <dbReference type="EnsemblFungi" id="EJT79157"/>
    </source>
</evidence>
<dbReference type="VEuPathDB" id="FungiDB:GGTG_04245"/>
<dbReference type="EnsemblFungi" id="EJT79157">
    <property type="protein sequence ID" value="EJT79157"/>
    <property type="gene ID" value="GGTG_04245"/>
</dbReference>
<evidence type="ECO:0000313" key="4">
    <source>
        <dbReference type="Proteomes" id="UP000006039"/>
    </source>
</evidence>
<evidence type="ECO:0008006" key="5">
    <source>
        <dbReference type="Google" id="ProtNLM"/>
    </source>
</evidence>
<sequence>MASFKPPVATHFANSPVASRTRRGKTSGQAPTPTPTLGDHQPGGIAALAAAASSHSDADQTDRVHGARRGPPRGHTQDQSIHSIHSVSSEPLEQTRPDQSQDATRRISASPEPIPYFDRLFNQPGAQETPSKRGQQIMARASSRAGGRARALNKRLPWLRDAAKELHDLLSYRALPMNNTDDFVEELEVARDQLAALSKLYRDKTSESRFISSVDITTLLAHPPDSRQYLDVKNIACIVNLGEFSCSLFPFHAHDAGKVTMELLSQLDTFSFPLDFTTATLLDRDDWKERTIELAIDVRTQLAISRLQKENEDGSPQKVILDAFCTNVIKTDQDISAILDDSSQFKSLPGCDYVRLLHPELDVDQIRKRYAARCETMLQLLGADSTVTPEILANMVTKFPPRRLVKDLQAWIETTLELFEDSLGNGSLRNSQALHAQVEYGHHDVSASQESMFDVSSSAIQDFMKARDSSPQATQRGQQFNGHGTAGGDSTTSPSASQGLSRKRARAESDAGPAQDDDEDDPFQFDNRAIVPNSQSMPPPPPPRPSTRAPGNSRRGIKRVRREDVPVDPSLTGHSPSASGALVAIESHSGNGSFVQSDDGGGSRYSSTPALPDIEWLSQQSKAVSLEARQRNPKTPQKRTAWSTHDCTQLIRAICDHEAKWSKIAAGIKNGEIPFDRERDQQALRDKARLLKVDMLKTDQILSPGFDNVVLGRKERRAVEEVGRNPERKEADMENGIPTNTMRPYPDHPEENQAVASSVPPEERRPQPPLEERSQGHTLADRIVD</sequence>
<feature type="region of interest" description="Disordered" evidence="1">
    <location>
        <begin position="590"/>
        <end position="610"/>
    </location>
</feature>
<evidence type="ECO:0000313" key="2">
    <source>
        <dbReference type="EMBL" id="EJT79157.1"/>
    </source>
</evidence>
<gene>
    <name evidence="3" type="primary">20344703</name>
    <name evidence="2" type="ORF">GGTG_04245</name>
</gene>
<feature type="compositionally biased region" description="Polar residues" evidence="1">
    <location>
        <begin position="77"/>
        <end position="102"/>
    </location>
</feature>
<keyword evidence="4" id="KW-1185">Reference proteome</keyword>
<dbReference type="GeneID" id="20344703"/>
<protein>
    <recommendedName>
        <fullName evidence="5">Myb-like domain-containing protein</fullName>
    </recommendedName>
</protein>
<reference evidence="3" key="5">
    <citation type="submission" date="2018-04" db="UniProtKB">
        <authorList>
            <consortium name="EnsemblFungi"/>
        </authorList>
    </citation>
    <scope>IDENTIFICATION</scope>
    <source>
        <strain evidence="3">R3-111a-1</strain>
    </source>
</reference>